<keyword evidence="5" id="KW-0680">Restriction system</keyword>
<dbReference type="Proteomes" id="UP000231742">
    <property type="component" value="Unassembled WGS sequence"/>
</dbReference>
<dbReference type="GO" id="GO:0032259">
    <property type="term" value="P:methylation"/>
    <property type="evidence" value="ECO:0007669"/>
    <property type="project" value="UniProtKB-KW"/>
</dbReference>
<comment type="caution">
    <text evidence="8">The sequence shown here is derived from an EMBL/GenBank/DDBJ whole genome shotgun (WGS) entry which is preliminary data.</text>
</comment>
<comment type="similarity">
    <text evidence="6 7">Belongs to the class I-like SAM-binding methyltransferase superfamily. C5-methyltransferase family.</text>
</comment>
<dbReference type="GO" id="GO:0009307">
    <property type="term" value="P:DNA restriction-modification system"/>
    <property type="evidence" value="ECO:0007669"/>
    <property type="project" value="UniProtKB-KW"/>
</dbReference>
<name>A0A2M9DA94_9MICO</name>
<dbReference type="PANTHER" id="PTHR46098:SF1">
    <property type="entry name" value="TRNA (CYTOSINE(38)-C(5))-METHYLTRANSFERASE"/>
    <property type="match status" value="1"/>
</dbReference>
<evidence type="ECO:0000256" key="1">
    <source>
        <dbReference type="ARBA" id="ARBA00011975"/>
    </source>
</evidence>
<evidence type="ECO:0000256" key="6">
    <source>
        <dbReference type="PROSITE-ProRule" id="PRU01016"/>
    </source>
</evidence>
<dbReference type="PANTHER" id="PTHR46098">
    <property type="entry name" value="TRNA (CYTOSINE(38)-C(5))-METHYLTRANSFERASE"/>
    <property type="match status" value="1"/>
</dbReference>
<dbReference type="RefSeq" id="WP_100389173.1">
    <property type="nucleotide sequence ID" value="NZ_BMZU01000001.1"/>
</dbReference>
<evidence type="ECO:0000256" key="7">
    <source>
        <dbReference type="RuleBase" id="RU000416"/>
    </source>
</evidence>
<accession>A0A2M9DA94</accession>
<dbReference type="InterPro" id="IPR001525">
    <property type="entry name" value="C5_MeTfrase"/>
</dbReference>
<dbReference type="EMBL" id="PGFH01000001">
    <property type="protein sequence ID" value="PJJ82600.1"/>
    <property type="molecule type" value="Genomic_DNA"/>
</dbReference>
<dbReference type="Gene3D" id="3.40.50.150">
    <property type="entry name" value="Vaccinia Virus protein VP39"/>
    <property type="match status" value="1"/>
</dbReference>
<dbReference type="AlphaFoldDB" id="A0A2M9DA94"/>
<evidence type="ECO:0000256" key="4">
    <source>
        <dbReference type="ARBA" id="ARBA00022691"/>
    </source>
</evidence>
<keyword evidence="9" id="KW-1185">Reference proteome</keyword>
<organism evidence="8 9">
    <name type="scientific">Salinibacterium amurskyense</name>
    <dbReference type="NCBI Taxonomy" id="205941"/>
    <lineage>
        <taxon>Bacteria</taxon>
        <taxon>Bacillati</taxon>
        <taxon>Actinomycetota</taxon>
        <taxon>Actinomycetes</taxon>
        <taxon>Micrococcales</taxon>
        <taxon>Microbacteriaceae</taxon>
        <taxon>Salinibacterium</taxon>
    </lineage>
</organism>
<dbReference type="GO" id="GO:0003886">
    <property type="term" value="F:DNA (cytosine-5-)-methyltransferase activity"/>
    <property type="evidence" value="ECO:0007669"/>
    <property type="project" value="UniProtKB-EC"/>
</dbReference>
<evidence type="ECO:0000313" key="8">
    <source>
        <dbReference type="EMBL" id="PJJ82600.1"/>
    </source>
</evidence>
<evidence type="ECO:0000256" key="5">
    <source>
        <dbReference type="ARBA" id="ARBA00022747"/>
    </source>
</evidence>
<keyword evidence="4 6" id="KW-0949">S-adenosyl-L-methionine</keyword>
<dbReference type="InterPro" id="IPR029063">
    <property type="entry name" value="SAM-dependent_MTases_sf"/>
</dbReference>
<dbReference type="SUPFAM" id="SSF53335">
    <property type="entry name" value="S-adenosyl-L-methionine-dependent methyltransferases"/>
    <property type="match status" value="1"/>
</dbReference>
<gene>
    <name evidence="8" type="ORF">CLV85_1802</name>
</gene>
<keyword evidence="3 6" id="KW-0808">Transferase</keyword>
<dbReference type="NCBIfam" id="TIGR00675">
    <property type="entry name" value="dcm"/>
    <property type="match status" value="1"/>
</dbReference>
<evidence type="ECO:0000256" key="2">
    <source>
        <dbReference type="ARBA" id="ARBA00022603"/>
    </source>
</evidence>
<dbReference type="EC" id="2.1.1.37" evidence="1"/>
<reference evidence="8 9" key="1">
    <citation type="submission" date="2017-11" db="EMBL/GenBank/DDBJ databases">
        <title>Genomic Encyclopedia of Archaeal and Bacterial Type Strains, Phase II (KMG-II): From Individual Species to Whole Genera.</title>
        <authorList>
            <person name="Goeker M."/>
        </authorList>
    </citation>
    <scope>NUCLEOTIDE SEQUENCE [LARGE SCALE GENOMIC DNA]</scope>
    <source>
        <strain evidence="8 9">DSM 16400</strain>
    </source>
</reference>
<evidence type="ECO:0000256" key="3">
    <source>
        <dbReference type="ARBA" id="ARBA00022679"/>
    </source>
</evidence>
<feature type="active site" evidence="6">
    <location>
        <position position="98"/>
    </location>
</feature>
<dbReference type="PRINTS" id="PR00105">
    <property type="entry name" value="C5METTRFRASE"/>
</dbReference>
<dbReference type="Pfam" id="PF00145">
    <property type="entry name" value="DNA_methylase"/>
    <property type="match status" value="1"/>
</dbReference>
<protein>
    <recommendedName>
        <fullName evidence="1">DNA (cytosine-5-)-methyltransferase</fullName>
        <ecNumber evidence="1">2.1.1.37</ecNumber>
    </recommendedName>
</protein>
<dbReference type="PROSITE" id="PS51679">
    <property type="entry name" value="SAM_MT_C5"/>
    <property type="match status" value="1"/>
</dbReference>
<sequence>MALEFSGLLRRQALQNTRMGKLRASEYFAGIGLARIGLENAGIEVVWSNDISRKKAALFRSQFGDDESGHELFVGDLADVSAEEMPSGVDIGWASFPCTDLSLAGARGGIHAGSSAAYWSFIRNISALGTYKPKVLAIENVTGFANSNQGRDLSTAISALNGLGYSVDVLSIDARRFVPQSRPRLFLLAVLGKVIEDPRPSVLRPHALEWVFADPALRTHRAALPEPPELLASGFSALADRVDEHDIRWWDKTKVASFTSSLTAIQSTRLAHLASQDEPTFRTAFRRMRNGAARWEIRRDDIAGCLRTASGGSSVQAVVLAGRGKVGVRWMTPAEYAKLMGAPYFELSDQKTRDIYSGFGDAVCVPVVEWLARNAIIPALRTGIAKEVPLSSSR</sequence>
<dbReference type="InterPro" id="IPR050750">
    <property type="entry name" value="C5-MTase"/>
</dbReference>
<proteinExistence type="inferred from homology"/>
<keyword evidence="2 6" id="KW-0489">Methyltransferase</keyword>
<dbReference type="OrthoDB" id="9813719at2"/>
<evidence type="ECO:0000313" key="9">
    <source>
        <dbReference type="Proteomes" id="UP000231742"/>
    </source>
</evidence>